<protein>
    <recommendedName>
        <fullName evidence="4">YhhN-like protein</fullName>
    </recommendedName>
</protein>
<accession>A0ABT0TN35</accession>
<feature type="transmembrane region" description="Helical" evidence="1">
    <location>
        <begin position="9"/>
        <end position="29"/>
    </location>
</feature>
<dbReference type="EMBL" id="JAMLJM010000003">
    <property type="protein sequence ID" value="MCL9808913.1"/>
    <property type="molecule type" value="Genomic_DNA"/>
</dbReference>
<evidence type="ECO:0000313" key="2">
    <source>
        <dbReference type="EMBL" id="MCL9808913.1"/>
    </source>
</evidence>
<evidence type="ECO:0000256" key="1">
    <source>
        <dbReference type="SAM" id="Phobius"/>
    </source>
</evidence>
<feature type="transmembrane region" description="Helical" evidence="1">
    <location>
        <begin position="195"/>
        <end position="215"/>
    </location>
</feature>
<evidence type="ECO:0008006" key="4">
    <source>
        <dbReference type="Google" id="ProtNLM"/>
    </source>
</evidence>
<keyword evidence="1" id="KW-0812">Transmembrane</keyword>
<sequence>MSLQNFSKVVVWLYFLNLGMYSVTSLFNIEEPETYFWFVRIPILMFLYYKTSVTRSSLYFVGLLLYQIASVLFFTGDSVLFIMGSVSSVLFKFCLTLLIINDIEKQNRGAVLMAMIPFFVLYLYIINFVLLALGDAYWIWIINALLTSFMGGVAIINYLNNADAKGYWLLISAILFIVQIAAFFINKFYIKSEAIYQIVILSYGFAHFTFYRFLILKEKEEIGLKDISTS</sequence>
<proteinExistence type="predicted"/>
<reference evidence="2 3" key="1">
    <citation type="submission" date="2022-05" db="EMBL/GenBank/DDBJ databases">
        <title>Flavobacterium sp., isolated from activated sludge.</title>
        <authorList>
            <person name="Ran Q."/>
        </authorList>
    </citation>
    <scope>NUCLEOTIDE SEQUENCE [LARGE SCALE GENOMIC DNA]</scope>
    <source>
        <strain evidence="2 3">HXWNR70</strain>
    </source>
</reference>
<keyword evidence="3" id="KW-1185">Reference proteome</keyword>
<feature type="transmembrane region" description="Helical" evidence="1">
    <location>
        <begin position="137"/>
        <end position="159"/>
    </location>
</feature>
<feature type="transmembrane region" description="Helical" evidence="1">
    <location>
        <begin position="58"/>
        <end position="74"/>
    </location>
</feature>
<dbReference type="Proteomes" id="UP001317191">
    <property type="component" value="Unassembled WGS sequence"/>
</dbReference>
<feature type="transmembrane region" description="Helical" evidence="1">
    <location>
        <begin position="112"/>
        <end position="131"/>
    </location>
</feature>
<feature type="transmembrane region" description="Helical" evidence="1">
    <location>
        <begin position="80"/>
        <end position="100"/>
    </location>
</feature>
<evidence type="ECO:0000313" key="3">
    <source>
        <dbReference type="Proteomes" id="UP001317191"/>
    </source>
</evidence>
<keyword evidence="1" id="KW-0472">Membrane</keyword>
<organism evidence="2 3">
    <name type="scientific">Flavobacterium luminosum</name>
    <dbReference type="NCBI Taxonomy" id="2949086"/>
    <lineage>
        <taxon>Bacteria</taxon>
        <taxon>Pseudomonadati</taxon>
        <taxon>Bacteroidota</taxon>
        <taxon>Flavobacteriia</taxon>
        <taxon>Flavobacteriales</taxon>
        <taxon>Flavobacteriaceae</taxon>
        <taxon>Flavobacterium</taxon>
    </lineage>
</organism>
<comment type="caution">
    <text evidence="2">The sequence shown here is derived from an EMBL/GenBank/DDBJ whole genome shotgun (WGS) entry which is preliminary data.</text>
</comment>
<keyword evidence="1" id="KW-1133">Transmembrane helix</keyword>
<name>A0ABT0TN35_9FLAO</name>
<gene>
    <name evidence="2" type="ORF">NAT50_06020</name>
</gene>
<feature type="transmembrane region" description="Helical" evidence="1">
    <location>
        <begin position="166"/>
        <end position="189"/>
    </location>
</feature>
<dbReference type="RefSeq" id="WP_250592313.1">
    <property type="nucleotide sequence ID" value="NZ_JAMLJM010000003.1"/>
</dbReference>